<dbReference type="InParanoid" id="A0A165P367"/>
<organism evidence="2 3">
    <name type="scientific">Exidia glandulosa HHB12029</name>
    <dbReference type="NCBI Taxonomy" id="1314781"/>
    <lineage>
        <taxon>Eukaryota</taxon>
        <taxon>Fungi</taxon>
        <taxon>Dikarya</taxon>
        <taxon>Basidiomycota</taxon>
        <taxon>Agaricomycotina</taxon>
        <taxon>Agaricomycetes</taxon>
        <taxon>Auriculariales</taxon>
        <taxon>Exidiaceae</taxon>
        <taxon>Exidia</taxon>
    </lineage>
</organism>
<dbReference type="OrthoDB" id="10687318at2759"/>
<reference evidence="2 3" key="1">
    <citation type="journal article" date="2016" name="Mol. Biol. Evol.">
        <title>Comparative Genomics of Early-Diverging Mushroom-Forming Fungi Provides Insights into the Origins of Lignocellulose Decay Capabilities.</title>
        <authorList>
            <person name="Nagy L.G."/>
            <person name="Riley R."/>
            <person name="Tritt A."/>
            <person name="Adam C."/>
            <person name="Daum C."/>
            <person name="Floudas D."/>
            <person name="Sun H."/>
            <person name="Yadav J.S."/>
            <person name="Pangilinan J."/>
            <person name="Larsson K.H."/>
            <person name="Matsuura K."/>
            <person name="Barry K."/>
            <person name="Labutti K."/>
            <person name="Kuo R."/>
            <person name="Ohm R.A."/>
            <person name="Bhattacharya S.S."/>
            <person name="Shirouzu T."/>
            <person name="Yoshinaga Y."/>
            <person name="Martin F.M."/>
            <person name="Grigoriev I.V."/>
            <person name="Hibbett D.S."/>
        </authorList>
    </citation>
    <scope>NUCLEOTIDE SEQUENCE [LARGE SCALE GENOMIC DNA]</scope>
    <source>
        <strain evidence="2 3">HHB12029</strain>
    </source>
</reference>
<dbReference type="EMBL" id="KV425893">
    <property type="protein sequence ID" value="KZW01578.1"/>
    <property type="molecule type" value="Genomic_DNA"/>
</dbReference>
<dbReference type="Proteomes" id="UP000077266">
    <property type="component" value="Unassembled WGS sequence"/>
</dbReference>
<keyword evidence="3" id="KW-1185">Reference proteome</keyword>
<dbReference type="Pfam" id="PF12937">
    <property type="entry name" value="F-box-like"/>
    <property type="match status" value="1"/>
</dbReference>
<proteinExistence type="predicted"/>
<dbReference type="InterPro" id="IPR036047">
    <property type="entry name" value="F-box-like_dom_sf"/>
</dbReference>
<dbReference type="Gene3D" id="1.20.1280.50">
    <property type="match status" value="1"/>
</dbReference>
<dbReference type="PROSITE" id="PS50181">
    <property type="entry name" value="FBOX"/>
    <property type="match status" value="1"/>
</dbReference>
<dbReference type="AlphaFoldDB" id="A0A165P367"/>
<evidence type="ECO:0000313" key="2">
    <source>
        <dbReference type="EMBL" id="KZW01578.1"/>
    </source>
</evidence>
<gene>
    <name evidence="2" type="ORF">EXIGLDRAFT_760782</name>
</gene>
<feature type="domain" description="F-box" evidence="1">
    <location>
        <begin position="3"/>
        <end position="50"/>
    </location>
</feature>
<dbReference type="SUPFAM" id="SSF81383">
    <property type="entry name" value="F-box domain"/>
    <property type="match status" value="1"/>
</dbReference>
<accession>A0A165P367</accession>
<evidence type="ECO:0000313" key="3">
    <source>
        <dbReference type="Proteomes" id="UP000077266"/>
    </source>
</evidence>
<evidence type="ECO:0000259" key="1">
    <source>
        <dbReference type="PROSITE" id="PS50181"/>
    </source>
</evidence>
<dbReference type="InterPro" id="IPR001810">
    <property type="entry name" value="F-box_dom"/>
</dbReference>
<name>A0A165P367_EXIGL</name>
<protein>
    <recommendedName>
        <fullName evidence="1">F-box domain-containing protein</fullName>
    </recommendedName>
</protein>
<sequence length="561" mass="62903">MSQDNTLQLPPELLAAVFGHLKQRDVLRAAAVCGRWRVQARHSRNYYPCLKYGTGMLFYLPNMPIVAKAERFSQAMHEVADNEDISRLRVIIRLAFRDDSQWTSPEYGNLEAVVRALILPSLTKCMKKIFRLDIHVPVTYYEVLSPGLCQPAPLLERFRLQGCLEHGTYRSIRPSHDLFGGHAPLLTDASFYGDRADIALDTPVPAFAQVVHLSLEEDATTHLPTLARLFPNVRHLDLRLCSLSLGVDDYGDLSRQLRTLSVSRHVYDEPKSDLIHAFLTDMRSVETIHVDFHRPSGFVGNPALVQVEPLFRHMWHAPNLCVALSQRGDEHLDLYEVRVHSDSNSSTQQRIISITKPMIPRCITDLAILSANITVFHLPHKFLRPYLQFTASLPSLARLVLHIGPYESRIYSESATFDISPMLSSDVEDSDTLGAGMWPALTHIRIHVEGTTTIRVQNDNLLAFLHCLQLPSPRQVLELAGPIVISGDGNKISLTAPLAGTFTLRRLRMGARRLQSRSLSIFQLRSATQYAECIAPAFCTRDPVATFHVIVSLSPSPAPNV</sequence>